<keyword evidence="3 10" id="KW-1134">Transmembrane beta strand</keyword>
<keyword evidence="16" id="KW-0614">Plasmid</keyword>
<evidence type="ECO:0000256" key="2">
    <source>
        <dbReference type="ARBA" id="ARBA00022448"/>
    </source>
</evidence>
<gene>
    <name evidence="16" type="primary">pfeA</name>
    <name evidence="16" type="ORF">CD178_03175</name>
</gene>
<evidence type="ECO:0000256" key="11">
    <source>
        <dbReference type="RuleBase" id="RU003357"/>
    </source>
</evidence>
<organism evidence="16 17">
    <name type="scientific">Komagataeibacter saccharivorans</name>
    <dbReference type="NCBI Taxonomy" id="265959"/>
    <lineage>
        <taxon>Bacteria</taxon>
        <taxon>Pseudomonadati</taxon>
        <taxon>Pseudomonadota</taxon>
        <taxon>Alphaproteobacteria</taxon>
        <taxon>Acetobacterales</taxon>
        <taxon>Acetobacteraceae</taxon>
        <taxon>Komagataeibacter</taxon>
    </lineage>
</organism>
<proteinExistence type="inferred from homology"/>
<dbReference type="InterPro" id="IPR037066">
    <property type="entry name" value="Plug_dom_sf"/>
</dbReference>
<dbReference type="KEGG" id="ksc:CD178_03175"/>
<dbReference type="InterPro" id="IPR012910">
    <property type="entry name" value="Plug_dom"/>
</dbReference>
<keyword evidence="4 10" id="KW-0812">Transmembrane</keyword>
<dbReference type="GO" id="GO:0009279">
    <property type="term" value="C:cell outer membrane"/>
    <property type="evidence" value="ECO:0007669"/>
    <property type="project" value="UniProtKB-SubCell"/>
</dbReference>
<dbReference type="InterPro" id="IPR000531">
    <property type="entry name" value="Beta-barrel_TonB"/>
</dbReference>
<evidence type="ECO:0000313" key="17">
    <source>
        <dbReference type="Proteomes" id="UP000264120"/>
    </source>
</evidence>
<dbReference type="InterPro" id="IPR039426">
    <property type="entry name" value="TonB-dep_rcpt-like"/>
</dbReference>
<dbReference type="GO" id="GO:0015344">
    <property type="term" value="F:siderophore uptake transmembrane transporter activity"/>
    <property type="evidence" value="ECO:0007669"/>
    <property type="project" value="TreeGrafter"/>
</dbReference>
<evidence type="ECO:0000256" key="3">
    <source>
        <dbReference type="ARBA" id="ARBA00022452"/>
    </source>
</evidence>
<feature type="signal peptide" evidence="13">
    <location>
        <begin position="1"/>
        <end position="32"/>
    </location>
</feature>
<dbReference type="PANTHER" id="PTHR30069">
    <property type="entry name" value="TONB-DEPENDENT OUTER MEMBRANE RECEPTOR"/>
    <property type="match status" value="1"/>
</dbReference>
<evidence type="ECO:0000259" key="14">
    <source>
        <dbReference type="Pfam" id="PF00593"/>
    </source>
</evidence>
<evidence type="ECO:0000256" key="7">
    <source>
        <dbReference type="ARBA" id="ARBA00023077"/>
    </source>
</evidence>
<dbReference type="AlphaFoldDB" id="A0A347WGC6"/>
<dbReference type="Proteomes" id="UP000264120">
    <property type="component" value="Plasmid unnamed1"/>
</dbReference>
<keyword evidence="9 10" id="KW-0998">Cell outer membrane</keyword>
<feature type="chain" id="PRO_5016758830" evidence="13">
    <location>
        <begin position="33"/>
        <end position="790"/>
    </location>
</feature>
<keyword evidence="8 10" id="KW-0472">Membrane</keyword>
<dbReference type="Pfam" id="PF00593">
    <property type="entry name" value="TonB_dep_Rec_b-barrel"/>
    <property type="match status" value="1"/>
</dbReference>
<name>A0A347WGC6_9PROT</name>
<keyword evidence="16" id="KW-0675">Receptor</keyword>
<evidence type="ECO:0000256" key="9">
    <source>
        <dbReference type="ARBA" id="ARBA00023237"/>
    </source>
</evidence>
<keyword evidence="17" id="KW-1185">Reference proteome</keyword>
<dbReference type="Pfam" id="PF07715">
    <property type="entry name" value="Plug"/>
    <property type="match status" value="1"/>
</dbReference>
<keyword evidence="5 13" id="KW-0732">Signal</keyword>
<reference evidence="16 17" key="1">
    <citation type="submission" date="2017-08" db="EMBL/GenBank/DDBJ databases">
        <title>Complete genome sequence of Gluconacetobacter saccharivorans CV1 isolated from Fermented Vinegar.</title>
        <authorList>
            <person name="Kim S.-Y."/>
        </authorList>
    </citation>
    <scope>NUCLEOTIDE SEQUENCE [LARGE SCALE GENOMIC DNA]</scope>
    <source>
        <strain evidence="16 17">CV1</strain>
        <plasmid evidence="16 17">unnamed1</plasmid>
    </source>
</reference>
<evidence type="ECO:0000256" key="4">
    <source>
        <dbReference type="ARBA" id="ARBA00022692"/>
    </source>
</evidence>
<dbReference type="GO" id="GO:0044718">
    <property type="term" value="P:siderophore transmembrane transport"/>
    <property type="evidence" value="ECO:0007669"/>
    <property type="project" value="TreeGrafter"/>
</dbReference>
<geneLocation type="plasmid" evidence="16 17">
    <name>unnamed1</name>
</geneLocation>
<dbReference type="Gene3D" id="2.40.170.20">
    <property type="entry name" value="TonB-dependent receptor, beta-barrel domain"/>
    <property type="match status" value="1"/>
</dbReference>
<dbReference type="PROSITE" id="PS52016">
    <property type="entry name" value="TONB_DEPENDENT_REC_3"/>
    <property type="match status" value="1"/>
</dbReference>
<keyword evidence="2 10" id="KW-0813">Transport</keyword>
<evidence type="ECO:0000256" key="10">
    <source>
        <dbReference type="PROSITE-ProRule" id="PRU01360"/>
    </source>
</evidence>
<sequence length="790" mass="86549">MSGHTASPRHTRGAGGRSITLALLMLSPHAIAAYATPVTPSPNPQPAIRTGADHPQHPAGTPAVMAGKAETVVVIGHKGAPDIRRFALPQTTAGIDRQKIAATINIVDTEDALRYMPSLFLRKRSNGDTQATLETRTWGVNSSARSLVYVDDAPISALISNNNTNGAPRWGMVAPEQIERVDMLYGPFAAQYPGNSMGGVVLITTRMPDHFTATLKQTGSAQTYGAYKTHGNYGSSNSAVTLGDRLGRLSWLFSANREESLSEPLFYVTASSMPTGTTGGIASQSKTGSTADVMGAGGLQHSTMDNLTLRLNYDFTDWLHLNYMVGLWNNQTRARAQTYLTTQAGTPTFGGVSGFANDTYTYNEEHLMNTVALKTSTKGHWDGEAIFTDYDYLQDMQRNPAGVTGNTGFTPGGYITRMDGSGWTTADIKGIWRPTGAGGAHELSFGAHRDQYDLRNPTYNTDNWRSSPATGNGTLYASGRGRTTTYALWAQEAWKFAPRLSLTIGGRLEFWRASDGFNLAGKVATRQPPEHATNFSPKATLAWQINRRWDAKISFGEAWRYPTVAELYQIVATGGTYAVPNANLKPEQVFSGEVMIERHTRNGSLRLSLFQENTRNALISQSTLINSIYTTTVQNVTAIRNRGVEFMAERHNVLFPGFDLSNSVTYVDSRILSDPGFDSATGTVAAGKHVPYVPDWRDTFQATWHATPRLDLSAALRYQGRMYSTLDNTDRVGHVFGAFDKFLVVDVHAHWRVHGPLTLDAGIDNINNARYYEYHPFPMRSYVADLKASF</sequence>
<dbReference type="CDD" id="cd01347">
    <property type="entry name" value="ligand_gated_channel"/>
    <property type="match status" value="1"/>
</dbReference>
<evidence type="ECO:0000313" key="16">
    <source>
        <dbReference type="EMBL" id="AXY23919.1"/>
    </source>
</evidence>
<keyword evidence="6" id="KW-0406">Ion transport</keyword>
<evidence type="ECO:0000256" key="13">
    <source>
        <dbReference type="SAM" id="SignalP"/>
    </source>
</evidence>
<evidence type="ECO:0000256" key="12">
    <source>
        <dbReference type="SAM" id="MobiDB-lite"/>
    </source>
</evidence>
<evidence type="ECO:0000259" key="15">
    <source>
        <dbReference type="Pfam" id="PF07715"/>
    </source>
</evidence>
<protein>
    <submittedName>
        <fullName evidence="16">Ferric enterobactin receptor</fullName>
    </submittedName>
</protein>
<evidence type="ECO:0000256" key="8">
    <source>
        <dbReference type="ARBA" id="ARBA00023136"/>
    </source>
</evidence>
<dbReference type="EMBL" id="CP023037">
    <property type="protein sequence ID" value="AXY23919.1"/>
    <property type="molecule type" value="Genomic_DNA"/>
</dbReference>
<evidence type="ECO:0000256" key="5">
    <source>
        <dbReference type="ARBA" id="ARBA00022729"/>
    </source>
</evidence>
<feature type="domain" description="TonB-dependent receptor plug" evidence="15">
    <location>
        <begin position="88"/>
        <end position="200"/>
    </location>
</feature>
<dbReference type="OrthoDB" id="9764669at2"/>
<comment type="subcellular location">
    <subcellularLocation>
        <location evidence="1 10">Cell outer membrane</location>
        <topology evidence="1 10">Multi-pass membrane protein</topology>
    </subcellularLocation>
</comment>
<feature type="region of interest" description="Disordered" evidence="12">
    <location>
        <begin position="36"/>
        <end position="58"/>
    </location>
</feature>
<dbReference type="Gene3D" id="2.170.130.10">
    <property type="entry name" value="TonB-dependent receptor, plug domain"/>
    <property type="match status" value="1"/>
</dbReference>
<dbReference type="InterPro" id="IPR036942">
    <property type="entry name" value="Beta-barrel_TonB_sf"/>
</dbReference>
<evidence type="ECO:0000256" key="1">
    <source>
        <dbReference type="ARBA" id="ARBA00004571"/>
    </source>
</evidence>
<dbReference type="RefSeq" id="WP_118963841.1">
    <property type="nucleotide sequence ID" value="NZ_CP023037.1"/>
</dbReference>
<evidence type="ECO:0000256" key="6">
    <source>
        <dbReference type="ARBA" id="ARBA00023065"/>
    </source>
</evidence>
<accession>A0A347WGC6</accession>
<feature type="domain" description="TonB-dependent receptor-like beta-barrel" evidence="14">
    <location>
        <begin position="305"/>
        <end position="766"/>
    </location>
</feature>
<dbReference type="SUPFAM" id="SSF56935">
    <property type="entry name" value="Porins"/>
    <property type="match status" value="1"/>
</dbReference>
<comment type="similarity">
    <text evidence="10 11">Belongs to the TonB-dependent receptor family.</text>
</comment>
<dbReference type="PANTHER" id="PTHR30069:SF53">
    <property type="entry name" value="COLICIN I RECEPTOR-RELATED"/>
    <property type="match status" value="1"/>
</dbReference>
<keyword evidence="7 11" id="KW-0798">TonB box</keyword>